<keyword evidence="3" id="KW-1185">Reference proteome</keyword>
<dbReference type="InterPro" id="IPR043130">
    <property type="entry name" value="CDP-OH_PTrfase_TM_dom"/>
</dbReference>
<dbReference type="Pfam" id="PF01066">
    <property type="entry name" value="CDP-OH_P_transf"/>
    <property type="match status" value="1"/>
</dbReference>
<dbReference type="GO" id="GO:0016780">
    <property type="term" value="F:phosphotransferase activity, for other substituted phosphate groups"/>
    <property type="evidence" value="ECO:0007669"/>
    <property type="project" value="InterPro"/>
</dbReference>
<dbReference type="Gene3D" id="1.20.120.1760">
    <property type="match status" value="1"/>
</dbReference>
<accession>A0A1H0LL18</accession>
<gene>
    <name evidence="2" type="ORF">SAMN05421507_103355</name>
</gene>
<keyword evidence="1" id="KW-0472">Membrane</keyword>
<feature type="transmembrane region" description="Helical" evidence="1">
    <location>
        <begin position="45"/>
        <end position="62"/>
    </location>
</feature>
<feature type="transmembrane region" description="Helical" evidence="1">
    <location>
        <begin position="69"/>
        <end position="92"/>
    </location>
</feature>
<dbReference type="GO" id="GO:0008654">
    <property type="term" value="P:phospholipid biosynthetic process"/>
    <property type="evidence" value="ECO:0007669"/>
    <property type="project" value="InterPro"/>
</dbReference>
<keyword evidence="2" id="KW-0808">Transferase</keyword>
<dbReference type="AlphaFoldDB" id="A0A1H0LL18"/>
<evidence type="ECO:0000313" key="2">
    <source>
        <dbReference type="EMBL" id="SDO68726.1"/>
    </source>
</evidence>
<proteinExistence type="predicted"/>
<feature type="transmembrane region" description="Helical" evidence="1">
    <location>
        <begin position="162"/>
        <end position="181"/>
    </location>
</feature>
<dbReference type="InterPro" id="IPR000462">
    <property type="entry name" value="CDP-OH_P_trans"/>
</dbReference>
<protein>
    <submittedName>
        <fullName evidence="2">CDP-diacylglycerol--glycerol-3-phosphate 3-phosphatidyltransferase</fullName>
    </submittedName>
</protein>
<reference evidence="3" key="1">
    <citation type="submission" date="2016-10" db="EMBL/GenBank/DDBJ databases">
        <authorList>
            <person name="Varghese N."/>
            <person name="Submissions S."/>
        </authorList>
    </citation>
    <scope>NUCLEOTIDE SEQUENCE [LARGE SCALE GENOMIC DNA]</scope>
    <source>
        <strain evidence="3">CGMCC 4.6609</strain>
    </source>
</reference>
<feature type="transmembrane region" description="Helical" evidence="1">
    <location>
        <begin position="112"/>
        <end position="141"/>
    </location>
</feature>
<evidence type="ECO:0000313" key="3">
    <source>
        <dbReference type="Proteomes" id="UP000199691"/>
    </source>
</evidence>
<keyword evidence="1" id="KW-0812">Transmembrane</keyword>
<dbReference type="STRING" id="641025.SAMN05421507_103355"/>
<dbReference type="RefSeq" id="WP_090097062.1">
    <property type="nucleotide sequence ID" value="NZ_FNIX01000003.1"/>
</dbReference>
<dbReference type="EMBL" id="FNIX01000003">
    <property type="protein sequence ID" value="SDO68726.1"/>
    <property type="molecule type" value="Genomic_DNA"/>
</dbReference>
<dbReference type="GO" id="GO:0016020">
    <property type="term" value="C:membrane"/>
    <property type="evidence" value="ECO:0007669"/>
    <property type="project" value="InterPro"/>
</dbReference>
<evidence type="ECO:0000256" key="1">
    <source>
        <dbReference type="SAM" id="Phobius"/>
    </source>
</evidence>
<name>A0A1H0LL18_9PSEU</name>
<organism evidence="2 3">
    <name type="scientific">Lentzea jiangxiensis</name>
    <dbReference type="NCBI Taxonomy" id="641025"/>
    <lineage>
        <taxon>Bacteria</taxon>
        <taxon>Bacillati</taxon>
        <taxon>Actinomycetota</taxon>
        <taxon>Actinomycetes</taxon>
        <taxon>Pseudonocardiales</taxon>
        <taxon>Pseudonocardiaceae</taxon>
        <taxon>Lentzea</taxon>
    </lineage>
</organism>
<keyword evidence="1" id="KW-1133">Transmembrane helix</keyword>
<dbReference type="Proteomes" id="UP000199691">
    <property type="component" value="Unassembled WGS sequence"/>
</dbReference>
<sequence>MTGENPVAGWSRLHGEDVSGSRLVVGWLRLVHSLARPLDRVHPDVLSAAGVVVAAGAVAVAGAGGRWALLALVLVVATGLLDGLDGAVALRTGRVRPLGAVVDAVADRLADLSLVLVLLVLGAEAWWCAAIGASVLLHEYARAKAQAVGMASAGVITVAERPIRVIVVAIACAGTGLAPGGTPVTGWSWAAVSALVWAGCAVAGLVQLAAGIRRELADRPWTGPFASGRPDQTGDDPR</sequence>
<feature type="transmembrane region" description="Helical" evidence="1">
    <location>
        <begin position="187"/>
        <end position="210"/>
    </location>
</feature>